<feature type="transmembrane region" description="Helical" evidence="1">
    <location>
        <begin position="180"/>
        <end position="206"/>
    </location>
</feature>
<evidence type="ECO:0000313" key="2">
    <source>
        <dbReference type="EMBL" id="HJA78914.1"/>
    </source>
</evidence>
<feature type="transmembrane region" description="Helical" evidence="1">
    <location>
        <begin position="152"/>
        <end position="168"/>
    </location>
</feature>
<protein>
    <submittedName>
        <fullName evidence="2">Uncharacterized protein</fullName>
    </submittedName>
</protein>
<organism evidence="2 3">
    <name type="scientific">Candidatus Desulfovibrio intestinavium</name>
    <dbReference type="NCBI Taxonomy" id="2838534"/>
    <lineage>
        <taxon>Bacteria</taxon>
        <taxon>Pseudomonadati</taxon>
        <taxon>Thermodesulfobacteriota</taxon>
        <taxon>Desulfovibrionia</taxon>
        <taxon>Desulfovibrionales</taxon>
        <taxon>Desulfovibrionaceae</taxon>
        <taxon>Desulfovibrio</taxon>
    </lineage>
</organism>
<keyword evidence="1" id="KW-0472">Membrane</keyword>
<feature type="transmembrane region" description="Helical" evidence="1">
    <location>
        <begin position="218"/>
        <end position="237"/>
    </location>
</feature>
<dbReference type="EMBL" id="DWZD01000033">
    <property type="protein sequence ID" value="HJA78914.1"/>
    <property type="molecule type" value="Genomic_DNA"/>
</dbReference>
<feature type="transmembrane region" description="Helical" evidence="1">
    <location>
        <begin position="380"/>
        <end position="401"/>
    </location>
</feature>
<evidence type="ECO:0000313" key="3">
    <source>
        <dbReference type="Proteomes" id="UP000823821"/>
    </source>
</evidence>
<keyword evidence="1" id="KW-0812">Transmembrane</keyword>
<reference evidence="2" key="1">
    <citation type="journal article" date="2021" name="PeerJ">
        <title>Extensive microbial diversity within the chicken gut microbiome revealed by metagenomics and culture.</title>
        <authorList>
            <person name="Gilroy R."/>
            <person name="Ravi A."/>
            <person name="Getino M."/>
            <person name="Pursley I."/>
            <person name="Horton D.L."/>
            <person name="Alikhan N.F."/>
            <person name="Baker D."/>
            <person name="Gharbi K."/>
            <person name="Hall N."/>
            <person name="Watson M."/>
            <person name="Adriaenssens E.M."/>
            <person name="Foster-Nyarko E."/>
            <person name="Jarju S."/>
            <person name="Secka A."/>
            <person name="Antonio M."/>
            <person name="Oren A."/>
            <person name="Chaudhuri R.R."/>
            <person name="La Ragione R."/>
            <person name="Hildebrand F."/>
            <person name="Pallen M.J."/>
        </authorList>
    </citation>
    <scope>NUCLEOTIDE SEQUENCE</scope>
    <source>
        <strain evidence="2">5032</strain>
    </source>
</reference>
<name>A0A9D2KQU4_9BACT</name>
<keyword evidence="1" id="KW-1133">Transmembrane helix</keyword>
<sequence length="547" mass="62797">MRALTRFDVWAVFGFLLLAVLLHYGRIGASVDGVDLTTDPAMYASIAAAYGHPEAFRQDFVYSEESRYLTHVTPLVQAVNWLAGDDGNYGVAYLQLTGVSVFLHYLAFYLLGIVFFKQRWKALFFSLLMGLCYWTPWGTYWGAGYRDYTPRSLFNALYGLLLCLFFLIREKPRWWPPFMLALGGLVYVHSISALPAAAGLWLSFAASRPQGTSWPRHALWLLLTGACFLLVMLPYALTYTHASGVKLGPDDVAFMDHILRTRFNIEYAEYLEGMLRFLRQYTLLPVIPLALWGTWMIVRRGTPREKLFGKHIWLWIAGTYIVILLFVLDQEISRALGRMHLEFDLVRVHRFLPFFAICLVFLGANILWRDVALEAVRPLWQRICAGLVCLGLAIGFFCGGLHDMARVSFAWYWNRLDDARYEAAYGPQLRRAEMVQALREQTRPGESIFFAREDQAIRYNALRPLTYGWKDACLLYYAKALAPLHEWERIEAALKMSPTAYIDVGLSTTPDYILSDRPQDRALLESRVGPVVWENARYLLVRNAHKN</sequence>
<evidence type="ECO:0000256" key="1">
    <source>
        <dbReference type="SAM" id="Phobius"/>
    </source>
</evidence>
<feature type="transmembrane region" description="Helical" evidence="1">
    <location>
        <begin position="310"/>
        <end position="328"/>
    </location>
</feature>
<feature type="transmembrane region" description="Helical" evidence="1">
    <location>
        <begin position="92"/>
        <end position="115"/>
    </location>
</feature>
<feature type="transmembrane region" description="Helical" evidence="1">
    <location>
        <begin position="348"/>
        <end position="368"/>
    </location>
</feature>
<accession>A0A9D2KQU4</accession>
<comment type="caution">
    <text evidence="2">The sequence shown here is derived from an EMBL/GenBank/DDBJ whole genome shotgun (WGS) entry which is preliminary data.</text>
</comment>
<reference evidence="2" key="2">
    <citation type="submission" date="2021-04" db="EMBL/GenBank/DDBJ databases">
        <authorList>
            <person name="Gilroy R."/>
        </authorList>
    </citation>
    <scope>NUCLEOTIDE SEQUENCE</scope>
    <source>
        <strain evidence="2">5032</strain>
    </source>
</reference>
<dbReference type="AlphaFoldDB" id="A0A9D2KQU4"/>
<feature type="transmembrane region" description="Helical" evidence="1">
    <location>
        <begin position="7"/>
        <end position="25"/>
    </location>
</feature>
<feature type="transmembrane region" description="Helical" evidence="1">
    <location>
        <begin position="281"/>
        <end position="298"/>
    </location>
</feature>
<dbReference type="Proteomes" id="UP000823821">
    <property type="component" value="Unassembled WGS sequence"/>
</dbReference>
<proteinExistence type="predicted"/>
<gene>
    <name evidence="2" type="ORF">H9784_05000</name>
</gene>
<feature type="transmembrane region" description="Helical" evidence="1">
    <location>
        <begin position="122"/>
        <end position="140"/>
    </location>
</feature>